<dbReference type="EMBL" id="LAZR01010981">
    <property type="protein sequence ID" value="KKM64033.1"/>
    <property type="molecule type" value="Genomic_DNA"/>
</dbReference>
<evidence type="ECO:0000313" key="1">
    <source>
        <dbReference type="EMBL" id="KKM64033.1"/>
    </source>
</evidence>
<sequence>ILERDRPVFKIVFHNEVNLFIRYNNYKEYSYFVIFSPNPDDQMHFDNYDDIWDVKTRPHHFHVRGMQSVVDSPMSGEPNHDIPLLLEYILTSFKKPQLSIV</sequence>
<dbReference type="AlphaFoldDB" id="A0A0F9J3A2"/>
<organism evidence="1">
    <name type="scientific">marine sediment metagenome</name>
    <dbReference type="NCBI Taxonomy" id="412755"/>
    <lineage>
        <taxon>unclassified sequences</taxon>
        <taxon>metagenomes</taxon>
        <taxon>ecological metagenomes</taxon>
    </lineage>
</organism>
<comment type="caution">
    <text evidence="1">The sequence shown here is derived from an EMBL/GenBank/DDBJ whole genome shotgun (WGS) entry which is preliminary data.</text>
</comment>
<feature type="non-terminal residue" evidence="1">
    <location>
        <position position="1"/>
    </location>
</feature>
<gene>
    <name evidence="1" type="ORF">LCGC14_1505440</name>
</gene>
<protein>
    <submittedName>
        <fullName evidence="1">Uncharacterized protein</fullName>
    </submittedName>
</protein>
<reference evidence="1" key="1">
    <citation type="journal article" date="2015" name="Nature">
        <title>Complex archaea that bridge the gap between prokaryotes and eukaryotes.</title>
        <authorList>
            <person name="Spang A."/>
            <person name="Saw J.H."/>
            <person name="Jorgensen S.L."/>
            <person name="Zaremba-Niedzwiedzka K."/>
            <person name="Martijn J."/>
            <person name="Lind A.E."/>
            <person name="van Eijk R."/>
            <person name="Schleper C."/>
            <person name="Guy L."/>
            <person name="Ettema T.J."/>
        </authorList>
    </citation>
    <scope>NUCLEOTIDE SEQUENCE</scope>
</reference>
<name>A0A0F9J3A2_9ZZZZ</name>
<proteinExistence type="predicted"/>
<accession>A0A0F9J3A2</accession>